<evidence type="ECO:0000313" key="6">
    <source>
        <dbReference type="Proteomes" id="UP000717515"/>
    </source>
</evidence>
<dbReference type="PANTHER" id="PTHR46093:SF18">
    <property type="entry name" value="FIBRONECTIN TYPE-III DOMAIN-CONTAINING PROTEIN"/>
    <property type="match status" value="1"/>
</dbReference>
<dbReference type="Gene3D" id="1.20.5.510">
    <property type="entry name" value="Single helix bin"/>
    <property type="match status" value="1"/>
</dbReference>
<evidence type="ECO:0008006" key="7">
    <source>
        <dbReference type="Google" id="ProtNLM"/>
    </source>
</evidence>
<dbReference type="AlphaFoldDB" id="A0A9P8D1H1"/>
<proteinExistence type="predicted"/>
<keyword evidence="1" id="KW-0880">Kelch repeat</keyword>
<dbReference type="Proteomes" id="UP000717515">
    <property type="component" value="Unassembled WGS sequence"/>
</dbReference>
<organism evidence="5 6">
    <name type="scientific">Mortierella alpina</name>
    <name type="common">Oleaginous fungus</name>
    <name type="synonym">Mortierella renispora</name>
    <dbReference type="NCBI Taxonomy" id="64518"/>
    <lineage>
        <taxon>Eukaryota</taxon>
        <taxon>Fungi</taxon>
        <taxon>Fungi incertae sedis</taxon>
        <taxon>Mucoromycota</taxon>
        <taxon>Mortierellomycotina</taxon>
        <taxon>Mortierellomycetes</taxon>
        <taxon>Mortierellales</taxon>
        <taxon>Mortierellaceae</taxon>
        <taxon>Mortierella</taxon>
    </lineage>
</organism>
<dbReference type="Gene3D" id="2.120.10.80">
    <property type="entry name" value="Kelch-type beta propeller"/>
    <property type="match status" value="2"/>
</dbReference>
<feature type="compositionally biased region" description="Polar residues" evidence="3">
    <location>
        <begin position="501"/>
        <end position="514"/>
    </location>
</feature>
<name>A0A9P8D1H1_MORAP</name>
<dbReference type="InterPro" id="IPR015915">
    <property type="entry name" value="Kelch-typ_b-propeller"/>
</dbReference>
<dbReference type="Pfam" id="PF24681">
    <property type="entry name" value="Kelch_KLHDC2_KLHL20_DRC7"/>
    <property type="match status" value="1"/>
</dbReference>
<accession>A0A9P8D1H1</accession>
<evidence type="ECO:0000256" key="1">
    <source>
        <dbReference type="ARBA" id="ARBA00022441"/>
    </source>
</evidence>
<feature type="region of interest" description="Disordered" evidence="3">
    <location>
        <begin position="560"/>
        <end position="588"/>
    </location>
</feature>
<keyword evidence="4" id="KW-0472">Membrane</keyword>
<evidence type="ECO:0000256" key="2">
    <source>
        <dbReference type="ARBA" id="ARBA00022737"/>
    </source>
</evidence>
<keyword evidence="4" id="KW-1133">Transmembrane helix</keyword>
<feature type="transmembrane region" description="Helical" evidence="4">
    <location>
        <begin position="153"/>
        <end position="174"/>
    </location>
</feature>
<comment type="caution">
    <text evidence="5">The sequence shown here is derived from an EMBL/GenBank/DDBJ whole genome shotgun (WGS) entry which is preliminary data.</text>
</comment>
<protein>
    <recommendedName>
        <fullName evidence="7">Galactose oxidase</fullName>
    </recommendedName>
</protein>
<feature type="transmembrane region" description="Helical" evidence="4">
    <location>
        <begin position="530"/>
        <end position="553"/>
    </location>
</feature>
<dbReference type="EMBL" id="JAIFTL010000093">
    <property type="protein sequence ID" value="KAG9323635.1"/>
    <property type="molecule type" value="Genomic_DNA"/>
</dbReference>
<dbReference type="SUPFAM" id="SSF117281">
    <property type="entry name" value="Kelch motif"/>
    <property type="match status" value="1"/>
</dbReference>
<evidence type="ECO:0000256" key="3">
    <source>
        <dbReference type="SAM" id="MobiDB-lite"/>
    </source>
</evidence>
<feature type="region of interest" description="Disordered" evidence="3">
    <location>
        <begin position="497"/>
        <end position="525"/>
    </location>
</feature>
<dbReference type="PANTHER" id="PTHR46093">
    <property type="entry name" value="ACYL-COA-BINDING DOMAIN-CONTAINING PROTEIN 5"/>
    <property type="match status" value="1"/>
</dbReference>
<reference evidence="5" key="1">
    <citation type="submission" date="2021-07" db="EMBL/GenBank/DDBJ databases">
        <title>Draft genome of Mortierella alpina, strain LL118, isolated from an aspen leaf litter sample.</title>
        <authorList>
            <person name="Yang S."/>
            <person name="Vinatzer B.A."/>
        </authorList>
    </citation>
    <scope>NUCLEOTIDE SEQUENCE</scope>
    <source>
        <strain evidence="5">LL118</strain>
    </source>
</reference>
<sequence>MAISLSRSLYLSYPLSHPHFLALFVPLDTSLHTRPCALSLFLAHLPSSALPPTLPCTLVTICSFPLSFPGPCRVVVFILKKEQTNTKSSFLPFDSIEAQRTSVARLSLFCAPLSCIPTDTHSHPHCPLPLVLTMATEVNHDHHCRRQRKHSPYYALNLLLTCLASLFLLPPLVYGQSAPLPVSGPAFARSSTRLYIQGGTFANINYGQFFSLDLAVDWNTSTPAWTQLNDGPQQNIYPAVFSADQQTMITFHSGGATFAYRYSVAKGQWTPSTLQVQYGGYQGVGAVTDPNTGLVYLAGGYTDGSRNTLNIYNFNTDTIADNAMPASSTVFPNRAYYANVWCQKRGSILYFGGYNTTLKPIPNDNVVSEYVPSSQTWSTLSTTGTPPTMRADHCMTSNDDGSLVIIYGGRPVGNAPFSGEVFILDTVNQVWKQGTPGPPRLYTACTVAGDQLIIWGGVDGNDVVAPAPAYIYSISSNNWITQYVPPASYVAARKTEPVGATPTSTDGNGSSGPSMSWAPVPSPKPASNNAGAIAGGVVGGVAILCAGVLFFVFKRRKNRGTPVSTTGDQDDLRELKQQPPTAQSRDDDELERLRMQLQNQQEQLELQRRLLQLQQQQQQHIPVQSQQQHQYQDMGYNYQPPIFYSAAATSLPAAALSPCPVARSSPGPMNTSPAHTGYVQGNTQYVGTQPAVYSPLLTTTATPTGLLPDKTPVPAMAHGAKHDSNYWEERAPGNPHAIIEA</sequence>
<keyword evidence="2" id="KW-0677">Repeat</keyword>
<evidence type="ECO:0000313" key="5">
    <source>
        <dbReference type="EMBL" id="KAG9323635.1"/>
    </source>
</evidence>
<evidence type="ECO:0000256" key="4">
    <source>
        <dbReference type="SAM" id="Phobius"/>
    </source>
</evidence>
<gene>
    <name evidence="5" type="ORF">KVV02_000578</name>
</gene>
<keyword evidence="4" id="KW-0812">Transmembrane</keyword>